<evidence type="ECO:0000259" key="8">
    <source>
        <dbReference type="Pfam" id="PF03727"/>
    </source>
</evidence>
<name>A0A9P4GJK1_9PLEO</name>
<keyword evidence="2 6" id="KW-0808">Transferase</keyword>
<evidence type="ECO:0000256" key="1">
    <source>
        <dbReference type="ARBA" id="ARBA00009225"/>
    </source>
</evidence>
<evidence type="ECO:0000313" key="10">
    <source>
        <dbReference type="Proteomes" id="UP000800039"/>
    </source>
</evidence>
<dbReference type="OrthoDB" id="419537at2759"/>
<dbReference type="GO" id="GO:0005536">
    <property type="term" value="F:D-glucose binding"/>
    <property type="evidence" value="ECO:0007669"/>
    <property type="project" value="InterPro"/>
</dbReference>
<dbReference type="PANTHER" id="PTHR19443:SF29">
    <property type="entry name" value="PHOSPHOTRANSFERASE"/>
    <property type="match status" value="1"/>
</dbReference>
<dbReference type="CDD" id="cd24000">
    <property type="entry name" value="ASKHA_NBD_HK"/>
    <property type="match status" value="1"/>
</dbReference>
<dbReference type="GO" id="GO:0005739">
    <property type="term" value="C:mitochondrion"/>
    <property type="evidence" value="ECO:0007669"/>
    <property type="project" value="TreeGrafter"/>
</dbReference>
<dbReference type="InterPro" id="IPR043129">
    <property type="entry name" value="ATPase_NBD"/>
</dbReference>
<dbReference type="AlphaFoldDB" id="A0A9P4GJK1"/>
<evidence type="ECO:0000256" key="3">
    <source>
        <dbReference type="ARBA" id="ARBA00022741"/>
    </source>
</evidence>
<evidence type="ECO:0000313" key="9">
    <source>
        <dbReference type="EMBL" id="KAF1846571.1"/>
    </source>
</evidence>
<dbReference type="EC" id="2.7.1.-" evidence="6"/>
<dbReference type="SUPFAM" id="SSF53067">
    <property type="entry name" value="Actin-like ATPase domain"/>
    <property type="match status" value="2"/>
</dbReference>
<keyword evidence="6" id="KW-0324">Glycolysis</keyword>
<dbReference type="InterPro" id="IPR022673">
    <property type="entry name" value="Hexokinase_C"/>
</dbReference>
<evidence type="ECO:0000256" key="4">
    <source>
        <dbReference type="ARBA" id="ARBA00022777"/>
    </source>
</evidence>
<feature type="domain" description="Hexokinase C-terminal" evidence="8">
    <location>
        <begin position="267"/>
        <end position="537"/>
    </location>
</feature>
<comment type="caution">
    <text evidence="9">The sequence shown here is derived from an EMBL/GenBank/DDBJ whole genome shotgun (WGS) entry which is preliminary data.</text>
</comment>
<dbReference type="GO" id="GO:0006006">
    <property type="term" value="P:glucose metabolic process"/>
    <property type="evidence" value="ECO:0007669"/>
    <property type="project" value="TreeGrafter"/>
</dbReference>
<dbReference type="GeneID" id="63846023"/>
<dbReference type="PRINTS" id="PR00475">
    <property type="entry name" value="HEXOKINASE"/>
</dbReference>
<proteinExistence type="inferred from homology"/>
<keyword evidence="3 6" id="KW-0547">Nucleotide-binding</keyword>
<accession>A0A9P4GJK1</accession>
<dbReference type="GO" id="GO:0006096">
    <property type="term" value="P:glycolytic process"/>
    <property type="evidence" value="ECO:0007669"/>
    <property type="project" value="UniProtKB-KW"/>
</dbReference>
<dbReference type="PROSITE" id="PS51748">
    <property type="entry name" value="HEXOKINASE_2"/>
    <property type="match status" value="1"/>
</dbReference>
<comment type="similarity">
    <text evidence="1 6">Belongs to the hexokinase family.</text>
</comment>
<dbReference type="EMBL" id="ML976616">
    <property type="protein sequence ID" value="KAF1846571.1"/>
    <property type="molecule type" value="Genomic_DNA"/>
</dbReference>
<dbReference type="InterPro" id="IPR001312">
    <property type="entry name" value="Hexokinase"/>
</dbReference>
<evidence type="ECO:0000259" key="7">
    <source>
        <dbReference type="Pfam" id="PF00349"/>
    </source>
</evidence>
<keyword evidence="5 6" id="KW-0067">ATP-binding</keyword>
<evidence type="ECO:0000256" key="2">
    <source>
        <dbReference type="ARBA" id="ARBA00022679"/>
    </source>
</evidence>
<dbReference type="GO" id="GO:0001678">
    <property type="term" value="P:intracellular glucose homeostasis"/>
    <property type="evidence" value="ECO:0007669"/>
    <property type="project" value="InterPro"/>
</dbReference>
<reference evidence="9" key="1">
    <citation type="submission" date="2020-01" db="EMBL/GenBank/DDBJ databases">
        <authorList>
            <consortium name="DOE Joint Genome Institute"/>
            <person name="Haridas S."/>
            <person name="Albert R."/>
            <person name="Binder M."/>
            <person name="Bloem J."/>
            <person name="Labutti K."/>
            <person name="Salamov A."/>
            <person name="Andreopoulos B."/>
            <person name="Baker S.E."/>
            <person name="Barry K."/>
            <person name="Bills G."/>
            <person name="Bluhm B.H."/>
            <person name="Cannon C."/>
            <person name="Castanera R."/>
            <person name="Culley D.E."/>
            <person name="Daum C."/>
            <person name="Ezra D."/>
            <person name="Gonzalez J.B."/>
            <person name="Henrissat B."/>
            <person name="Kuo A."/>
            <person name="Liang C."/>
            <person name="Lipzen A."/>
            <person name="Lutzoni F."/>
            <person name="Magnuson J."/>
            <person name="Mondo S."/>
            <person name="Nolan M."/>
            <person name="Ohm R."/>
            <person name="Pangilinan J."/>
            <person name="Park H.-J."/>
            <person name="Ramirez L."/>
            <person name="Alfaro M."/>
            <person name="Sun H."/>
            <person name="Tritt A."/>
            <person name="Yoshinaga Y."/>
            <person name="Zwiers L.-H."/>
            <person name="Turgeon B.G."/>
            <person name="Goodwin S.B."/>
            <person name="Spatafora J.W."/>
            <person name="Crous P.W."/>
            <person name="Grigoriev I.V."/>
        </authorList>
    </citation>
    <scope>NUCLEOTIDE SEQUENCE</scope>
    <source>
        <strain evidence="9">CBS 394.84</strain>
    </source>
</reference>
<dbReference type="GO" id="GO:0005829">
    <property type="term" value="C:cytosol"/>
    <property type="evidence" value="ECO:0007669"/>
    <property type="project" value="TreeGrafter"/>
</dbReference>
<dbReference type="GO" id="GO:0019158">
    <property type="term" value="F:mannokinase activity"/>
    <property type="evidence" value="ECO:0007669"/>
    <property type="project" value="TreeGrafter"/>
</dbReference>
<dbReference type="Pfam" id="PF00349">
    <property type="entry name" value="Hexokinase_1"/>
    <property type="match status" value="1"/>
</dbReference>
<dbReference type="GO" id="GO:0008865">
    <property type="term" value="F:fructokinase activity"/>
    <property type="evidence" value="ECO:0007669"/>
    <property type="project" value="TreeGrafter"/>
</dbReference>
<sequence length="543" mass="58638">MANVYDRHDADAANAIETLTGFINTSTLLDLAHRFSATYSDLARTSTEHFLVTPVTALPTGKEKGKFLSIDVGGTNLRVGFIELAGELEGPASSDHERSSTVGENVFAQIKRSHDRNWPIEDHLKMDQAEDLFSWIGDCIAEVVRDALEEETATEHVVSPLGEEILLGITFSFPMAQTRLSEATLLPMGKGFAITSDLNLGKMLLAGYARHCEVPRANGHSTSDPTDKKNTLALPKIRVAAITNDTVATFASLAYAVKAAPNSRVAMGLIVGTGTNATIPMKVNKLHPAKRRGLPNPDATETVVINTEWTIRGTDKPLIDLNIKTPWDLTLDANSDAPGFQPFEYMTSGRYLGEIVRLVLVDTLSRDPEAVIPPSLQSKNAIPTRFLSEVVARKGGRVVQAELEKTYPTTDSSDSFWTVDRVELIRDIAEAVQQRSSALIAAACVGLLDCVGDVEIEDPSKSRSTSNGTRTSGKRDIEELVIAYAGGTISQYPKWLQTCQKWIDVLVDEGSAANASTRVTLKEALEGGLVGAGVLAGMTDDMA</sequence>
<gene>
    <name evidence="9" type="ORF">K460DRAFT_284855</name>
</gene>
<dbReference type="Gene3D" id="3.30.420.40">
    <property type="match status" value="1"/>
</dbReference>
<evidence type="ECO:0000256" key="6">
    <source>
        <dbReference type="RuleBase" id="RU362007"/>
    </source>
</evidence>
<dbReference type="GO" id="GO:0004340">
    <property type="term" value="F:glucokinase activity"/>
    <property type="evidence" value="ECO:0007669"/>
    <property type="project" value="TreeGrafter"/>
</dbReference>
<dbReference type="RefSeq" id="XP_040789134.1">
    <property type="nucleotide sequence ID" value="XM_040928771.1"/>
</dbReference>
<keyword evidence="4 6" id="KW-0418">Kinase</keyword>
<dbReference type="PANTHER" id="PTHR19443">
    <property type="entry name" value="HEXOKINASE"/>
    <property type="match status" value="1"/>
</dbReference>
<dbReference type="Gene3D" id="3.40.367.20">
    <property type="match status" value="1"/>
</dbReference>
<feature type="domain" description="Hexokinase N-terminal" evidence="7">
    <location>
        <begin position="24"/>
        <end position="255"/>
    </location>
</feature>
<dbReference type="Proteomes" id="UP000800039">
    <property type="component" value="Unassembled WGS sequence"/>
</dbReference>
<evidence type="ECO:0000256" key="5">
    <source>
        <dbReference type="ARBA" id="ARBA00022840"/>
    </source>
</evidence>
<dbReference type="InterPro" id="IPR022672">
    <property type="entry name" value="Hexokinase_N"/>
</dbReference>
<dbReference type="Pfam" id="PF03727">
    <property type="entry name" value="Hexokinase_2"/>
    <property type="match status" value="1"/>
</dbReference>
<organism evidence="9 10">
    <name type="scientific">Cucurbitaria berberidis CBS 394.84</name>
    <dbReference type="NCBI Taxonomy" id="1168544"/>
    <lineage>
        <taxon>Eukaryota</taxon>
        <taxon>Fungi</taxon>
        <taxon>Dikarya</taxon>
        <taxon>Ascomycota</taxon>
        <taxon>Pezizomycotina</taxon>
        <taxon>Dothideomycetes</taxon>
        <taxon>Pleosporomycetidae</taxon>
        <taxon>Pleosporales</taxon>
        <taxon>Pleosporineae</taxon>
        <taxon>Cucurbitariaceae</taxon>
        <taxon>Cucurbitaria</taxon>
    </lineage>
</organism>
<keyword evidence="10" id="KW-1185">Reference proteome</keyword>
<protein>
    <recommendedName>
        <fullName evidence="6">Phosphotransferase</fullName>
        <ecNumber evidence="6">2.7.1.-</ecNumber>
    </recommendedName>
</protein>
<dbReference type="GO" id="GO:0005524">
    <property type="term" value="F:ATP binding"/>
    <property type="evidence" value="ECO:0007669"/>
    <property type="project" value="UniProtKB-UniRule"/>
</dbReference>
<dbReference type="GO" id="GO:0006013">
    <property type="term" value="P:mannose metabolic process"/>
    <property type="evidence" value="ECO:0007669"/>
    <property type="project" value="TreeGrafter"/>
</dbReference>